<name>D2QHM1_SPILD</name>
<dbReference type="InterPro" id="IPR018490">
    <property type="entry name" value="cNMP-bd_dom_sf"/>
</dbReference>
<keyword evidence="3" id="KW-1185">Reference proteome</keyword>
<dbReference type="SUPFAM" id="SSF51206">
    <property type="entry name" value="cAMP-binding domain-like"/>
    <property type="match status" value="1"/>
</dbReference>
<accession>D2QHM1</accession>
<reference evidence="2 3" key="1">
    <citation type="journal article" date="2010" name="Stand. Genomic Sci.">
        <title>Complete genome sequence of Spirosoma linguale type strain (1).</title>
        <authorList>
            <person name="Lail K."/>
            <person name="Sikorski J."/>
            <person name="Saunders E."/>
            <person name="Lapidus A."/>
            <person name="Glavina Del Rio T."/>
            <person name="Copeland A."/>
            <person name="Tice H."/>
            <person name="Cheng J.-F."/>
            <person name="Lucas S."/>
            <person name="Nolan M."/>
            <person name="Bruce D."/>
            <person name="Goodwin L."/>
            <person name="Pitluck S."/>
            <person name="Ivanova N."/>
            <person name="Mavromatis K."/>
            <person name="Ovchinnikova G."/>
            <person name="Pati A."/>
            <person name="Chen A."/>
            <person name="Palaniappan K."/>
            <person name="Land M."/>
            <person name="Hauser L."/>
            <person name="Chang Y.-J."/>
            <person name="Jeffries C.D."/>
            <person name="Chain P."/>
            <person name="Brettin T."/>
            <person name="Detter J.C."/>
            <person name="Schuetze A."/>
            <person name="Rohde M."/>
            <person name="Tindall B.J."/>
            <person name="Goeker M."/>
            <person name="Bristow J."/>
            <person name="Eisen J.A."/>
            <person name="Markowitz V."/>
            <person name="Hugenholtz P."/>
            <person name="Kyrpides N.C."/>
            <person name="Klenk H.-P."/>
            <person name="Chen F."/>
        </authorList>
    </citation>
    <scope>NUCLEOTIDE SEQUENCE [LARGE SCALE GENOMIC DNA]</scope>
    <source>
        <strain evidence="3">ATCC 33905 / DSM 74 / LMG 10896 / Claus 1</strain>
    </source>
</reference>
<dbReference type="KEGG" id="sli:Slin_3830"/>
<evidence type="ECO:0000259" key="1">
    <source>
        <dbReference type="Pfam" id="PF00027"/>
    </source>
</evidence>
<dbReference type="EMBL" id="CP001769">
    <property type="protein sequence ID" value="ADB39820.1"/>
    <property type="molecule type" value="Genomic_DNA"/>
</dbReference>
<dbReference type="PANTHER" id="PTHR24567:SF76">
    <property type="entry name" value="CYCLIC NUCLEOTIDE-BINDING DOMAIN PROTEIN"/>
    <property type="match status" value="1"/>
</dbReference>
<evidence type="ECO:0000313" key="3">
    <source>
        <dbReference type="Proteomes" id="UP000002028"/>
    </source>
</evidence>
<dbReference type="PANTHER" id="PTHR24567">
    <property type="entry name" value="CRP FAMILY TRANSCRIPTIONAL REGULATORY PROTEIN"/>
    <property type="match status" value="1"/>
</dbReference>
<dbReference type="GO" id="GO:0003700">
    <property type="term" value="F:DNA-binding transcription factor activity"/>
    <property type="evidence" value="ECO:0007669"/>
    <property type="project" value="TreeGrafter"/>
</dbReference>
<dbReference type="AlphaFoldDB" id="D2QHM1"/>
<dbReference type="eggNOG" id="COG0664">
    <property type="taxonomic scope" value="Bacteria"/>
</dbReference>
<sequence length="201" mass="23397">MSNSATILAFMPALKAAIAAIQPMALEDIELILPLATHKTIKKNSLIGRENEVCRHILFLRSGLVRMYYLDESGHEISYRFTEPGHFFVDFQSFLTQKPSRYYWQALQDSQILLFPYAAVQQLYQRSPAWTNFGRLMAEHVYLQLNERVDMLLFMKPQERYQYVVSQYPGLISQVSLLHLSSYLGIKPESLSRIRKRMVSK</sequence>
<dbReference type="InterPro" id="IPR050397">
    <property type="entry name" value="Env_Response_Regulators"/>
</dbReference>
<dbReference type="CDD" id="cd00038">
    <property type="entry name" value="CAP_ED"/>
    <property type="match status" value="1"/>
</dbReference>
<feature type="domain" description="Cyclic nucleotide-binding" evidence="1">
    <location>
        <begin position="39"/>
        <end position="126"/>
    </location>
</feature>
<proteinExistence type="predicted"/>
<organism evidence="2 3">
    <name type="scientific">Spirosoma linguale (strain ATCC 33905 / DSM 74 / LMG 10896 / Claus 1)</name>
    <dbReference type="NCBI Taxonomy" id="504472"/>
    <lineage>
        <taxon>Bacteria</taxon>
        <taxon>Pseudomonadati</taxon>
        <taxon>Bacteroidota</taxon>
        <taxon>Cytophagia</taxon>
        <taxon>Cytophagales</taxon>
        <taxon>Cytophagaceae</taxon>
        <taxon>Spirosoma</taxon>
    </lineage>
</organism>
<evidence type="ECO:0000313" key="2">
    <source>
        <dbReference type="EMBL" id="ADB39820.1"/>
    </source>
</evidence>
<dbReference type="HOGENOM" id="CLU_075053_9_2_10"/>
<gene>
    <name evidence="2" type="ordered locus">Slin_3830</name>
</gene>
<dbReference type="InterPro" id="IPR014710">
    <property type="entry name" value="RmlC-like_jellyroll"/>
</dbReference>
<dbReference type="Proteomes" id="UP000002028">
    <property type="component" value="Chromosome"/>
</dbReference>
<protein>
    <submittedName>
        <fullName evidence="2">Transcriptional regulator, Crp/Fnr family</fullName>
    </submittedName>
</protein>
<dbReference type="Gene3D" id="2.60.120.10">
    <property type="entry name" value="Jelly Rolls"/>
    <property type="match status" value="1"/>
</dbReference>
<dbReference type="InterPro" id="IPR000595">
    <property type="entry name" value="cNMP-bd_dom"/>
</dbReference>
<dbReference type="STRING" id="504472.Slin_3830"/>
<dbReference type="GO" id="GO:0005829">
    <property type="term" value="C:cytosol"/>
    <property type="evidence" value="ECO:0007669"/>
    <property type="project" value="TreeGrafter"/>
</dbReference>
<dbReference type="Pfam" id="PF00027">
    <property type="entry name" value="cNMP_binding"/>
    <property type="match status" value="1"/>
</dbReference>
<dbReference type="RefSeq" id="WP_012928333.1">
    <property type="nucleotide sequence ID" value="NC_013730.1"/>
</dbReference>